<dbReference type="Proteomes" id="UP000463700">
    <property type="component" value="Unassembled WGS sequence"/>
</dbReference>
<dbReference type="RefSeq" id="WP_154559388.1">
    <property type="nucleotide sequence ID" value="NZ_JAQQFQ010000085.1"/>
</dbReference>
<sequence length="54" mass="5935">MAFPMGDKARFLINSSVISRVIERDTPTPSVLGMGVVERVKHLEPRGLLTVLEA</sequence>
<comment type="caution">
    <text evidence="1">The sequence shown here is derived from an EMBL/GenBank/DDBJ whole genome shotgun (WGS) entry which is preliminary data.</text>
</comment>
<organism evidence="1 2">
    <name type="scientific">Paraburkholderia madseniana</name>
    <dbReference type="NCBI Taxonomy" id="2599607"/>
    <lineage>
        <taxon>Bacteria</taxon>
        <taxon>Pseudomonadati</taxon>
        <taxon>Pseudomonadota</taxon>
        <taxon>Betaproteobacteria</taxon>
        <taxon>Burkholderiales</taxon>
        <taxon>Burkholderiaceae</taxon>
        <taxon>Paraburkholderia</taxon>
    </lineage>
</organism>
<gene>
    <name evidence="1" type="ORF">FSO04_09260</name>
</gene>
<evidence type="ECO:0000313" key="1">
    <source>
        <dbReference type="EMBL" id="KAE8760261.1"/>
    </source>
</evidence>
<reference evidence="1 2" key="1">
    <citation type="journal article" date="2020" name="Int. J. Syst. Evol. Microbiol.">
        <title>Paraburkholderia madseniana sp. nov., a phenolic acid-degrading bacterium isolated from acidic forest soil.</title>
        <authorList>
            <person name="Wilhelm R.C."/>
            <person name="Murphy S.J.L."/>
            <person name="Feriancek N.M."/>
            <person name="Karasz D.C."/>
            <person name="DeRito C.M."/>
            <person name="Newman J.D."/>
            <person name="Buckley D.H."/>
        </authorList>
    </citation>
    <scope>NUCLEOTIDE SEQUENCE [LARGE SCALE GENOMIC DNA]</scope>
    <source>
        <strain evidence="1 2">RP11</strain>
    </source>
</reference>
<evidence type="ECO:0000313" key="2">
    <source>
        <dbReference type="Proteomes" id="UP000463700"/>
    </source>
</evidence>
<dbReference type="AlphaFoldDB" id="A0A6N6WJZ7"/>
<name>A0A6N6WJZ7_9BURK</name>
<proteinExistence type="predicted"/>
<protein>
    <submittedName>
        <fullName evidence="1">Uncharacterized protein</fullName>
    </submittedName>
</protein>
<dbReference type="EMBL" id="VOSW01000013">
    <property type="protein sequence ID" value="KAE8760261.1"/>
    <property type="molecule type" value="Genomic_DNA"/>
</dbReference>
<accession>A0A6N6WJZ7</accession>